<evidence type="ECO:0008006" key="4">
    <source>
        <dbReference type="Google" id="ProtNLM"/>
    </source>
</evidence>
<feature type="transmembrane region" description="Helical" evidence="1">
    <location>
        <begin position="70"/>
        <end position="102"/>
    </location>
</feature>
<evidence type="ECO:0000313" key="2">
    <source>
        <dbReference type="EMBL" id="ABE34314.1"/>
    </source>
</evidence>
<feature type="transmembrane region" description="Helical" evidence="1">
    <location>
        <begin position="287"/>
        <end position="304"/>
    </location>
</feature>
<feature type="transmembrane region" description="Helical" evidence="1">
    <location>
        <begin position="447"/>
        <end position="466"/>
    </location>
</feature>
<reference evidence="2 3" key="1">
    <citation type="journal article" date="2006" name="Proc. Natl. Acad. Sci. U.S.A.">
        <title>Burkholderia xenovorans LB400 harbors a multi-replicon, 9.73-Mbp genome shaped for versatility.</title>
        <authorList>
            <person name="Chain P.S."/>
            <person name="Denef V.J."/>
            <person name="Konstantinidis K.T."/>
            <person name="Vergez L.M."/>
            <person name="Agullo L."/>
            <person name="Reyes V.L."/>
            <person name="Hauser L."/>
            <person name="Cordova M."/>
            <person name="Gomez L."/>
            <person name="Gonzalez M."/>
            <person name="Land M."/>
            <person name="Lao V."/>
            <person name="Larimer F."/>
            <person name="LiPuma J.J."/>
            <person name="Mahenthiralingam E."/>
            <person name="Malfatti S.A."/>
            <person name="Marx C.J."/>
            <person name="Parnell J.J."/>
            <person name="Ramette A."/>
            <person name="Richardson P."/>
            <person name="Seeger M."/>
            <person name="Smith D."/>
            <person name="Spilker T."/>
            <person name="Sul W.J."/>
            <person name="Tsoi T.V."/>
            <person name="Ulrich L.E."/>
            <person name="Zhulin I.B."/>
            <person name="Tiedje J.M."/>
        </authorList>
    </citation>
    <scope>NUCLEOTIDE SEQUENCE [LARGE SCALE GENOMIC DNA]</scope>
    <source>
        <strain evidence="2 3">LB400</strain>
    </source>
</reference>
<protein>
    <recommendedName>
        <fullName evidence="4">O-antigen polymerase</fullName>
    </recommendedName>
</protein>
<feature type="transmembrane region" description="Helical" evidence="1">
    <location>
        <begin position="114"/>
        <end position="136"/>
    </location>
</feature>
<dbReference type="RefSeq" id="WP_011491651.1">
    <property type="nucleotide sequence ID" value="NC_007952.1"/>
</dbReference>
<proteinExistence type="predicted"/>
<feature type="transmembrane region" description="Helical" evidence="1">
    <location>
        <begin position="472"/>
        <end position="495"/>
    </location>
</feature>
<feature type="transmembrane region" description="Helical" evidence="1">
    <location>
        <begin position="148"/>
        <end position="165"/>
    </location>
</feature>
<keyword evidence="1" id="KW-0472">Membrane</keyword>
<gene>
    <name evidence="2" type="ORF">Bxe_B1652</name>
</gene>
<dbReference type="PATRIC" id="fig|266265.5.peg.6094"/>
<dbReference type="AlphaFoldDB" id="Q13NM5"/>
<sequence length="511" mass="56142">MMHRNFSSLAVALFLPQRFPREKGHLCAKPGAATGLAHDLTIQLRRVGRRATMTAPGTYRAPRTVLPLNFLLGLSALFAALGAQIYPVLGIVSLAIIVCSLLQATKKNLAGPPFVMLIVFALYVLPRAAMVILGLIDTFSGFNLGNDNQWIIGTVLFVYAFLLGIDLSGTNKVPLAAPATGSKFAVMVGLFLICCSMLFFLSYLNSVGGVGGLIENYNAETYFATVQDEVASASKNGSIYTLIAGFTIISAASFSIKKSPKLAFFYLILCGIALVMAIGFIKREYAFEVLMAIIVALVAKKSLVKLKKLAAISLGAAAGLFMLFLVRSGFQLDNLAEVPLLLLDTAEFWVLDQIINVYQNGVALTGYDYGWLHVMALVSPFVPYSSYMPLDHILIERSMGITGWGIPPTIFGYAFLVFGWIGLIPYGIALGFVIGRVDRWLKQRTQKAWFFLSAYMIFIMYCWFLFRNGDPALAGFSTNRFLLVVIFVAIIEHIFDRGVRKMDIQKRVRVA</sequence>
<keyword evidence="1" id="KW-0812">Transmembrane</keyword>
<feature type="transmembrane region" description="Helical" evidence="1">
    <location>
        <begin position="185"/>
        <end position="204"/>
    </location>
</feature>
<keyword evidence="3" id="KW-1185">Reference proteome</keyword>
<dbReference type="KEGG" id="bxe:Bxe_B1652"/>
<dbReference type="Proteomes" id="UP000001817">
    <property type="component" value="Chromosome 2"/>
</dbReference>
<keyword evidence="1" id="KW-1133">Transmembrane helix</keyword>
<dbReference type="EMBL" id="CP000271">
    <property type="protein sequence ID" value="ABE34314.1"/>
    <property type="molecule type" value="Genomic_DNA"/>
</dbReference>
<feature type="transmembrane region" description="Helical" evidence="1">
    <location>
        <begin position="410"/>
        <end position="435"/>
    </location>
</feature>
<evidence type="ECO:0000256" key="1">
    <source>
        <dbReference type="SAM" id="Phobius"/>
    </source>
</evidence>
<feature type="transmembrane region" description="Helical" evidence="1">
    <location>
        <begin position="263"/>
        <end position="281"/>
    </location>
</feature>
<evidence type="ECO:0000313" key="3">
    <source>
        <dbReference type="Proteomes" id="UP000001817"/>
    </source>
</evidence>
<name>Q13NM5_PARXL</name>
<feature type="transmembrane region" description="Helical" evidence="1">
    <location>
        <begin position="309"/>
        <end position="326"/>
    </location>
</feature>
<dbReference type="NCBIfam" id="TIGR04370">
    <property type="entry name" value="glyco_rpt_poly"/>
    <property type="match status" value="1"/>
</dbReference>
<accession>Q13NM5</accession>
<organism evidence="2 3">
    <name type="scientific">Paraburkholderia xenovorans (strain LB400)</name>
    <dbReference type="NCBI Taxonomy" id="266265"/>
    <lineage>
        <taxon>Bacteria</taxon>
        <taxon>Pseudomonadati</taxon>
        <taxon>Pseudomonadota</taxon>
        <taxon>Betaproteobacteria</taxon>
        <taxon>Burkholderiales</taxon>
        <taxon>Burkholderiaceae</taxon>
        <taxon>Paraburkholderia</taxon>
    </lineage>
</organism>
<feature type="transmembrane region" description="Helical" evidence="1">
    <location>
        <begin position="237"/>
        <end position="256"/>
    </location>
</feature>